<protein>
    <submittedName>
        <fullName evidence="2">Uncharacterized protein</fullName>
    </submittedName>
</protein>
<comment type="caution">
    <text evidence="2">The sequence shown here is derived from an EMBL/GenBank/DDBJ whole genome shotgun (WGS) entry which is preliminary data.</text>
</comment>
<keyword evidence="3" id="KW-1185">Reference proteome</keyword>
<name>A0A836CBN2_9STRA</name>
<gene>
    <name evidence="2" type="ORF">JKP88DRAFT_350371</name>
</gene>
<dbReference type="EMBL" id="JAFCMP010000516">
    <property type="protein sequence ID" value="KAG5178316.1"/>
    <property type="molecule type" value="Genomic_DNA"/>
</dbReference>
<sequence length="263" mass="28995">MAITRRARLITEARALALQHSRARLNLDFESAESTDGQLGGGGGGSADSAAGSDSEPSVPRRSGRKRKLPLYEETASASTLPPLLGVEEGKLLSMVVFGPRVWRRLPQGDQGARSGLTRDQRLHLLLDPAFYRRNGELCWETVLAYLQEHTPDWRNRKEAVVVGSGGEGEAAAFATRDVKIVLHGFQQCPLFWFAACRLAARGYAFQHVCHASRAQFRAALRRQSDVAGFSMQHTTSPLALISSRRENVRYYLGGFDNICNLL</sequence>
<evidence type="ECO:0000313" key="2">
    <source>
        <dbReference type="EMBL" id="KAG5178316.1"/>
    </source>
</evidence>
<reference evidence="2" key="1">
    <citation type="submission" date="2021-02" db="EMBL/GenBank/DDBJ databases">
        <title>First Annotated Genome of the Yellow-green Alga Tribonema minus.</title>
        <authorList>
            <person name="Mahan K.M."/>
        </authorList>
    </citation>
    <scope>NUCLEOTIDE SEQUENCE</scope>
    <source>
        <strain evidence="2">UTEX B ZZ1240</strain>
    </source>
</reference>
<accession>A0A836CBN2</accession>
<dbReference type="Proteomes" id="UP000664859">
    <property type="component" value="Unassembled WGS sequence"/>
</dbReference>
<organism evidence="2 3">
    <name type="scientific">Tribonema minus</name>
    <dbReference type="NCBI Taxonomy" id="303371"/>
    <lineage>
        <taxon>Eukaryota</taxon>
        <taxon>Sar</taxon>
        <taxon>Stramenopiles</taxon>
        <taxon>Ochrophyta</taxon>
        <taxon>PX clade</taxon>
        <taxon>Xanthophyceae</taxon>
        <taxon>Tribonematales</taxon>
        <taxon>Tribonemataceae</taxon>
        <taxon>Tribonema</taxon>
    </lineage>
</organism>
<proteinExistence type="predicted"/>
<dbReference type="AlphaFoldDB" id="A0A836CBN2"/>
<evidence type="ECO:0000313" key="3">
    <source>
        <dbReference type="Proteomes" id="UP000664859"/>
    </source>
</evidence>
<evidence type="ECO:0000256" key="1">
    <source>
        <dbReference type="SAM" id="MobiDB-lite"/>
    </source>
</evidence>
<feature type="region of interest" description="Disordered" evidence="1">
    <location>
        <begin position="33"/>
        <end position="71"/>
    </location>
</feature>